<dbReference type="GO" id="GO:0005739">
    <property type="term" value="C:mitochondrion"/>
    <property type="evidence" value="ECO:0007669"/>
    <property type="project" value="GOC"/>
</dbReference>
<dbReference type="PANTHER" id="PTHR28254">
    <property type="entry name" value="CYTOCHROME B-C1 COMPLEX SUBUNIT 10"/>
    <property type="match status" value="1"/>
</dbReference>
<keyword evidence="1" id="KW-0812">Transmembrane</keyword>
<keyword evidence="1" id="KW-0472">Membrane</keyword>
<evidence type="ECO:0000313" key="2">
    <source>
        <dbReference type="EMBL" id="PGH27042.1"/>
    </source>
</evidence>
<keyword evidence="1" id="KW-1133">Transmembrane helix</keyword>
<sequence>MSRYSVPLHFKGLTIPTVMKYSGLATGFGVSLGLFAVFFFGEVPRVREDILMKVPVIGNYWERSIPEQDNLWGVFSPQVLGEACPFGSGSGMASC</sequence>
<comment type="caution">
    <text evidence="2">The sequence shown here is derived from an EMBL/GenBank/DDBJ whole genome shotgun (WGS) entry which is preliminary data.</text>
</comment>
<dbReference type="OrthoDB" id="2391627at2759"/>
<dbReference type="EMBL" id="PDNA01000010">
    <property type="protein sequence ID" value="PGH27042.1"/>
    <property type="molecule type" value="Genomic_DNA"/>
</dbReference>
<protein>
    <submittedName>
        <fullName evidence="2">Uncharacterized protein</fullName>
    </submittedName>
</protein>
<dbReference type="InterPro" id="IPR019182">
    <property type="entry name" value="Cytochrome_b-c1_su10_fun"/>
</dbReference>
<dbReference type="STRING" id="1447883.A0A2B7Z1T7"/>
<reference evidence="2 3" key="1">
    <citation type="submission" date="2017-10" db="EMBL/GenBank/DDBJ databases">
        <title>Comparative genomics in systemic dimorphic fungi from Ajellomycetaceae.</title>
        <authorList>
            <person name="Munoz J.F."/>
            <person name="Mcewen J.G."/>
            <person name="Clay O.K."/>
            <person name="Cuomo C.A."/>
        </authorList>
    </citation>
    <scope>NUCLEOTIDE SEQUENCE [LARGE SCALE GENOMIC DNA]</scope>
    <source>
        <strain evidence="2 3">UAMH7299</strain>
    </source>
</reference>
<dbReference type="Proteomes" id="UP000224634">
    <property type="component" value="Unassembled WGS sequence"/>
</dbReference>
<name>A0A2B7Z1T7_POLH7</name>
<evidence type="ECO:0000256" key="1">
    <source>
        <dbReference type="SAM" id="Phobius"/>
    </source>
</evidence>
<dbReference type="PANTHER" id="PTHR28254:SF1">
    <property type="entry name" value="CYTOCHROME B-C1 COMPLEX SUBUNIT 10, MITOCHONDRIAL"/>
    <property type="match status" value="1"/>
</dbReference>
<feature type="transmembrane region" description="Helical" evidence="1">
    <location>
        <begin position="21"/>
        <end position="41"/>
    </location>
</feature>
<organism evidence="2 3">
    <name type="scientific">Polytolypa hystricis (strain UAMH7299)</name>
    <dbReference type="NCBI Taxonomy" id="1447883"/>
    <lineage>
        <taxon>Eukaryota</taxon>
        <taxon>Fungi</taxon>
        <taxon>Dikarya</taxon>
        <taxon>Ascomycota</taxon>
        <taxon>Pezizomycotina</taxon>
        <taxon>Eurotiomycetes</taxon>
        <taxon>Eurotiomycetidae</taxon>
        <taxon>Onygenales</taxon>
        <taxon>Onygenales incertae sedis</taxon>
        <taxon>Polytolypa</taxon>
    </lineage>
</organism>
<accession>A0A2B7Z1T7</accession>
<gene>
    <name evidence="2" type="ORF">AJ80_01227</name>
</gene>
<keyword evidence="3" id="KW-1185">Reference proteome</keyword>
<dbReference type="GO" id="GO:0006122">
    <property type="term" value="P:mitochondrial electron transport, ubiquinol to cytochrome c"/>
    <property type="evidence" value="ECO:0007669"/>
    <property type="project" value="InterPro"/>
</dbReference>
<dbReference type="AlphaFoldDB" id="A0A2B7Z1T7"/>
<dbReference type="Pfam" id="PF09796">
    <property type="entry name" value="QCR10"/>
    <property type="match status" value="1"/>
</dbReference>
<proteinExistence type="predicted"/>
<evidence type="ECO:0000313" key="3">
    <source>
        <dbReference type="Proteomes" id="UP000224634"/>
    </source>
</evidence>